<dbReference type="AlphaFoldDB" id="A0A1I3Y9J4"/>
<dbReference type="SUPFAM" id="SSF56281">
    <property type="entry name" value="Metallo-hydrolase/oxidoreductase"/>
    <property type="match status" value="1"/>
</dbReference>
<proteinExistence type="predicted"/>
<protein>
    <submittedName>
        <fullName evidence="2">Phosphoribosyl 1,2-cyclic phosphate phosphodiesterase</fullName>
    </submittedName>
</protein>
<dbReference type="InterPro" id="IPR001279">
    <property type="entry name" value="Metallo-B-lactamas"/>
</dbReference>
<organism evidence="2 3">
    <name type="scientific">Methylocapsa palsarum</name>
    <dbReference type="NCBI Taxonomy" id="1612308"/>
    <lineage>
        <taxon>Bacteria</taxon>
        <taxon>Pseudomonadati</taxon>
        <taxon>Pseudomonadota</taxon>
        <taxon>Alphaproteobacteria</taxon>
        <taxon>Hyphomicrobiales</taxon>
        <taxon>Beijerinckiaceae</taxon>
        <taxon>Methylocapsa</taxon>
    </lineage>
</organism>
<evidence type="ECO:0000259" key="1">
    <source>
        <dbReference type="SMART" id="SM00849"/>
    </source>
</evidence>
<gene>
    <name evidence="2" type="ORF">SAMN05444581_105105</name>
</gene>
<keyword evidence="3" id="KW-1185">Reference proteome</keyword>
<sequence>MNLKITILGCGSSGGVPRVGQGWGACDPGNPKNRRRRCSILVERIGADGGRTQILVDTSPDLREQLLAAGVSRLDGILLTHAHADHTHGIDDVRPLVILARHKIDLYMDAETSEVARATFSYIFETPPGSQYPALLNERRLYAGSPVTIRGPGGPVEALPLQLTHGEIGALGFRFGGIAYSPDLNAIPHESVPALEGLDLWIVDALRHTPHPSHFSLPETLEWIDRLKPLRAVLTNLHTDLDFERLRAELPPNVEPAFDGMTLSSEVLA</sequence>
<dbReference type="Gene3D" id="3.60.15.10">
    <property type="entry name" value="Ribonuclease Z/Hydroxyacylglutathione hydrolase-like"/>
    <property type="match status" value="1"/>
</dbReference>
<dbReference type="PANTHER" id="PTHR42663:SF6">
    <property type="entry name" value="HYDROLASE C777.06C-RELATED"/>
    <property type="match status" value="1"/>
</dbReference>
<accession>A0A1I3Y9J4</accession>
<dbReference type="PANTHER" id="PTHR42663">
    <property type="entry name" value="HYDROLASE C777.06C-RELATED-RELATED"/>
    <property type="match status" value="1"/>
</dbReference>
<dbReference type="CDD" id="cd16279">
    <property type="entry name" value="metallo-hydrolase-like_MBL-fold"/>
    <property type="match status" value="1"/>
</dbReference>
<reference evidence="2 3" key="1">
    <citation type="submission" date="2016-10" db="EMBL/GenBank/DDBJ databases">
        <authorList>
            <person name="de Groot N.N."/>
        </authorList>
    </citation>
    <scope>NUCLEOTIDE SEQUENCE [LARGE SCALE GENOMIC DNA]</scope>
    <source>
        <strain evidence="2 3">NE2</strain>
    </source>
</reference>
<dbReference type="Proteomes" id="UP000198755">
    <property type="component" value="Unassembled WGS sequence"/>
</dbReference>
<dbReference type="RefSeq" id="WP_091680574.1">
    <property type="nucleotide sequence ID" value="NZ_FOSN01000005.1"/>
</dbReference>
<dbReference type="OrthoDB" id="9781189at2"/>
<name>A0A1I3Y9J4_9HYPH</name>
<evidence type="ECO:0000313" key="2">
    <source>
        <dbReference type="EMBL" id="SFK28443.1"/>
    </source>
</evidence>
<evidence type="ECO:0000313" key="3">
    <source>
        <dbReference type="Proteomes" id="UP000198755"/>
    </source>
</evidence>
<dbReference type="InterPro" id="IPR036866">
    <property type="entry name" value="RibonucZ/Hydroxyglut_hydro"/>
</dbReference>
<dbReference type="Pfam" id="PF12706">
    <property type="entry name" value="Lactamase_B_2"/>
    <property type="match status" value="1"/>
</dbReference>
<dbReference type="SMART" id="SM00849">
    <property type="entry name" value="Lactamase_B"/>
    <property type="match status" value="1"/>
</dbReference>
<dbReference type="EMBL" id="FOSN01000005">
    <property type="protein sequence ID" value="SFK28443.1"/>
    <property type="molecule type" value="Genomic_DNA"/>
</dbReference>
<feature type="domain" description="Metallo-beta-lactamase" evidence="1">
    <location>
        <begin position="36"/>
        <end position="238"/>
    </location>
</feature>
<dbReference type="STRING" id="1612308.SAMN05444581_105105"/>